<gene>
    <name evidence="2" type="ORF">DB313_01195</name>
</gene>
<proteinExistence type="predicted"/>
<evidence type="ECO:0000313" key="2">
    <source>
        <dbReference type="EMBL" id="AYE36121.1"/>
    </source>
</evidence>
<evidence type="ECO:0008006" key="4">
    <source>
        <dbReference type="Google" id="ProtNLM"/>
    </source>
</evidence>
<reference evidence="2 3" key="1">
    <citation type="journal article" date="2018" name="Infect. Genet. Evol.">
        <title>Genome-wide analysis of Borrelia turcica and 'Candidatus Borrelia tachyglossi' shows relapsing fever-like genomes with unique genomic links to Lyme disease Borrelia.</title>
        <authorList>
            <person name="Gofton A.W."/>
            <person name="Margos G."/>
            <person name="Fingerle V."/>
            <person name="Hepner S."/>
            <person name="Loh S.M."/>
            <person name="Ryan U."/>
            <person name="Irwin P."/>
            <person name="Oskam C.L."/>
        </authorList>
    </citation>
    <scope>NUCLEOTIDE SEQUENCE [LARGE SCALE GENOMIC DNA]</scope>
    <source>
        <strain evidence="2 3">IST7</strain>
    </source>
</reference>
<dbReference type="KEGG" id="btur:DB313_01195"/>
<accession>A0A386PK37</accession>
<keyword evidence="1" id="KW-0812">Transmembrane</keyword>
<protein>
    <recommendedName>
        <fullName evidence="4">Membrane associated protein</fullName>
    </recommendedName>
</protein>
<keyword evidence="1" id="KW-1133">Transmembrane helix</keyword>
<dbReference type="RefSeq" id="WP_120104041.1">
    <property type="nucleotide sequence ID" value="NZ_CP028884.1"/>
</dbReference>
<sequence>MNEISFYTIRLILIFVFNAGFAIFYISLYKDIFGIFVFCLILINIFVVISYLRYYYDIEFRNNSILYKNLYSQINFDFNDILWVKKRLLDNMLILGLSNGRKIKVCFLRKDYLIEFFRKLKSMRSDLFIAKIQEFPKRYYVSSIYLVTLLFRILISLFIYYVSFNNIIIFLFIFFIDIKVLIGDILVIKNLVIFYEFRETSIYERKIFSRKEYFYKFFKNVFLNSTELEKNDYLSFIYDDNRCRNQLNRVFIGDNKMSYSMQRDFAYIYKYCNKVT</sequence>
<feature type="transmembrane region" description="Helical" evidence="1">
    <location>
        <begin position="167"/>
        <end position="188"/>
    </location>
</feature>
<feature type="transmembrane region" description="Helical" evidence="1">
    <location>
        <begin position="7"/>
        <end position="26"/>
    </location>
</feature>
<dbReference type="EMBL" id="CP028884">
    <property type="protein sequence ID" value="AYE36121.1"/>
    <property type="molecule type" value="Genomic_DNA"/>
</dbReference>
<keyword evidence="1" id="KW-0472">Membrane</keyword>
<keyword evidence="3" id="KW-1185">Reference proteome</keyword>
<evidence type="ECO:0000256" key="1">
    <source>
        <dbReference type="SAM" id="Phobius"/>
    </source>
</evidence>
<organism evidence="2 3">
    <name type="scientific">Borrelia turcica IST7</name>
    <dbReference type="NCBI Taxonomy" id="1104446"/>
    <lineage>
        <taxon>Bacteria</taxon>
        <taxon>Pseudomonadati</taxon>
        <taxon>Spirochaetota</taxon>
        <taxon>Spirochaetia</taxon>
        <taxon>Spirochaetales</taxon>
        <taxon>Borreliaceae</taxon>
        <taxon>Borrelia</taxon>
    </lineage>
</organism>
<feature type="transmembrane region" description="Helical" evidence="1">
    <location>
        <begin position="139"/>
        <end position="161"/>
    </location>
</feature>
<feature type="transmembrane region" description="Helical" evidence="1">
    <location>
        <begin position="32"/>
        <end position="52"/>
    </location>
</feature>
<dbReference type="OrthoDB" id="350387at2"/>
<dbReference type="Proteomes" id="UP000275571">
    <property type="component" value="Chromosome"/>
</dbReference>
<name>A0A386PK37_9SPIR</name>
<dbReference type="AlphaFoldDB" id="A0A386PK37"/>
<evidence type="ECO:0000313" key="3">
    <source>
        <dbReference type="Proteomes" id="UP000275571"/>
    </source>
</evidence>